<evidence type="ECO:0000256" key="4">
    <source>
        <dbReference type="ARBA" id="ARBA00022516"/>
    </source>
</evidence>
<proteinExistence type="inferred from homology"/>
<dbReference type="PANTHER" id="PTHR31201">
    <property type="entry name" value="OS01G0585100 PROTEIN"/>
    <property type="match status" value="1"/>
</dbReference>
<evidence type="ECO:0000256" key="2">
    <source>
        <dbReference type="ARBA" id="ARBA00006675"/>
    </source>
</evidence>
<feature type="region of interest" description="Disordered" evidence="13">
    <location>
        <begin position="78"/>
        <end position="176"/>
    </location>
</feature>
<evidence type="ECO:0000256" key="1">
    <source>
        <dbReference type="ARBA" id="ARBA00004141"/>
    </source>
</evidence>
<dbReference type="EMBL" id="BDRX01000106">
    <property type="protein sequence ID" value="GBF97737.1"/>
    <property type="molecule type" value="Genomic_DNA"/>
</dbReference>
<feature type="region of interest" description="Disordered" evidence="13">
    <location>
        <begin position="524"/>
        <end position="545"/>
    </location>
</feature>
<keyword evidence="4" id="KW-0444">Lipid biosynthesis</keyword>
<feature type="compositionally biased region" description="Gly residues" evidence="13">
    <location>
        <begin position="527"/>
        <end position="536"/>
    </location>
</feature>
<keyword evidence="7 14" id="KW-1133">Transmembrane helix</keyword>
<keyword evidence="9 14" id="KW-0472">Membrane</keyword>
<evidence type="ECO:0000313" key="16">
    <source>
        <dbReference type="Proteomes" id="UP000247498"/>
    </source>
</evidence>
<keyword evidence="11" id="KW-1208">Phospholipid metabolism</keyword>
<dbReference type="InParanoid" id="A0A2V0PK88"/>
<protein>
    <recommendedName>
        <fullName evidence="3">Glycerophosphocholine acyltransferase 1</fullName>
    </recommendedName>
</protein>
<dbReference type="Proteomes" id="UP000247498">
    <property type="component" value="Unassembled WGS sequence"/>
</dbReference>
<organism evidence="15 16">
    <name type="scientific">Raphidocelis subcapitata</name>
    <dbReference type="NCBI Taxonomy" id="307507"/>
    <lineage>
        <taxon>Eukaryota</taxon>
        <taxon>Viridiplantae</taxon>
        <taxon>Chlorophyta</taxon>
        <taxon>core chlorophytes</taxon>
        <taxon>Chlorophyceae</taxon>
        <taxon>CS clade</taxon>
        <taxon>Sphaeropleales</taxon>
        <taxon>Selenastraceae</taxon>
        <taxon>Raphidocelis</taxon>
    </lineage>
</organism>
<keyword evidence="5" id="KW-0808">Transferase</keyword>
<evidence type="ECO:0000256" key="13">
    <source>
        <dbReference type="SAM" id="MobiDB-lite"/>
    </source>
</evidence>
<keyword evidence="6 14" id="KW-0812">Transmembrane</keyword>
<evidence type="ECO:0000256" key="5">
    <source>
        <dbReference type="ARBA" id="ARBA00022679"/>
    </source>
</evidence>
<dbReference type="PANTHER" id="PTHR31201:SF1">
    <property type="entry name" value="GLYCEROPHOSPHOCHOLINE ACYLTRANSFERASE 1"/>
    <property type="match status" value="1"/>
</dbReference>
<comment type="subcellular location">
    <subcellularLocation>
        <location evidence="1">Membrane</location>
        <topology evidence="1">Multi-pass membrane protein</topology>
    </subcellularLocation>
</comment>
<feature type="compositionally biased region" description="Low complexity" evidence="13">
    <location>
        <begin position="148"/>
        <end position="168"/>
    </location>
</feature>
<comment type="similarity">
    <text evidence="2">Belongs to the GPC1 family.</text>
</comment>
<name>A0A2V0PK88_9CHLO</name>
<dbReference type="GO" id="GO:0016746">
    <property type="term" value="F:acyltransferase activity"/>
    <property type="evidence" value="ECO:0007669"/>
    <property type="project" value="UniProtKB-KW"/>
</dbReference>
<dbReference type="GO" id="GO:0016020">
    <property type="term" value="C:membrane"/>
    <property type="evidence" value="ECO:0007669"/>
    <property type="project" value="UniProtKB-SubCell"/>
</dbReference>
<feature type="transmembrane region" description="Helical" evidence="14">
    <location>
        <begin position="214"/>
        <end position="231"/>
    </location>
</feature>
<accession>A0A2V0PK88</accession>
<evidence type="ECO:0000256" key="11">
    <source>
        <dbReference type="ARBA" id="ARBA00023264"/>
    </source>
</evidence>
<evidence type="ECO:0000256" key="10">
    <source>
        <dbReference type="ARBA" id="ARBA00023209"/>
    </source>
</evidence>
<feature type="compositionally biased region" description="Low complexity" evidence="13">
    <location>
        <begin position="78"/>
        <end position="107"/>
    </location>
</feature>
<evidence type="ECO:0000256" key="8">
    <source>
        <dbReference type="ARBA" id="ARBA00023098"/>
    </source>
</evidence>
<keyword evidence="8" id="KW-0443">Lipid metabolism</keyword>
<evidence type="ECO:0000256" key="14">
    <source>
        <dbReference type="SAM" id="Phobius"/>
    </source>
</evidence>
<dbReference type="OrthoDB" id="406287at2759"/>
<feature type="transmembrane region" description="Helical" evidence="14">
    <location>
        <begin position="391"/>
        <end position="414"/>
    </location>
</feature>
<feature type="transmembrane region" description="Helical" evidence="14">
    <location>
        <begin position="263"/>
        <end position="282"/>
    </location>
</feature>
<dbReference type="AlphaFoldDB" id="A0A2V0PK88"/>
<dbReference type="GO" id="GO:0006656">
    <property type="term" value="P:phosphatidylcholine biosynthetic process"/>
    <property type="evidence" value="ECO:0007669"/>
    <property type="project" value="TreeGrafter"/>
</dbReference>
<dbReference type="Pfam" id="PF10998">
    <property type="entry name" value="DUF2838"/>
    <property type="match status" value="1"/>
</dbReference>
<comment type="caution">
    <text evidence="15">The sequence shown here is derived from an EMBL/GenBank/DDBJ whole genome shotgun (WGS) entry which is preliminary data.</text>
</comment>
<feature type="region of interest" description="Disordered" evidence="13">
    <location>
        <begin position="1"/>
        <end position="47"/>
    </location>
</feature>
<sequence length="545" mass="55082">MTAGEIEPSPASQTPDVNPSGGDGGGGIAAPRPLAPPSPAAPAGVLAGGDLLHGALDALQGFAEAVADPYALAGGRDAAALAASPSAPAAAARPPAAAEAEGPAPTASAPPPPAGEGGALQREPGGREPQQPPIDAERAPRGGGGEAGAAEPPLGRTAAAPAGTGAAPDESAIGDSVGEADDLDYSRFEVGDIGPLLARPLPLPPHAVLLRDKAAFCLGLALTWVVAYWLGCCPSTFYRLHTALAAALLAVRWAVYRSKRWHYFMFDLCYFANALLLAHCWLAPHSAALGRVTFALDTGPLLWSVVAFRNSLVLHSLDKVTSVYLHVAPALVSWALLWHPDAARFAPAAAVPPHPPAPPAAAAAWPGSCAAAAAAGPLEAPAPLVSPAGPLALVALAMPAYAVWAAAYYCKVFVLSADKIRRLGYATLFTWVADPSKKGVYAAIARAVPPALRPPVYFALHGAYTAATVAASAAAARSRGLHTALLAGVCAASAWHGASYYFEFFARRYASELEARRAAHAAAAAAAGGGKGGGGTDGRRRGGGR</sequence>
<reference evidence="15 16" key="1">
    <citation type="journal article" date="2018" name="Sci. Rep.">
        <title>Raphidocelis subcapitata (=Pseudokirchneriella subcapitata) provides an insight into genome evolution and environmental adaptations in the Sphaeropleales.</title>
        <authorList>
            <person name="Suzuki S."/>
            <person name="Yamaguchi H."/>
            <person name="Nakajima N."/>
            <person name="Kawachi M."/>
        </authorList>
    </citation>
    <scope>NUCLEOTIDE SEQUENCE [LARGE SCALE GENOMIC DNA]</scope>
    <source>
        <strain evidence="15 16">NIES-35</strain>
    </source>
</reference>
<evidence type="ECO:0000256" key="6">
    <source>
        <dbReference type="ARBA" id="ARBA00022692"/>
    </source>
</evidence>
<dbReference type="InterPro" id="IPR021261">
    <property type="entry name" value="GPCAT"/>
</dbReference>
<evidence type="ECO:0000256" key="12">
    <source>
        <dbReference type="ARBA" id="ARBA00023315"/>
    </source>
</evidence>
<evidence type="ECO:0000256" key="3">
    <source>
        <dbReference type="ARBA" id="ARBA00019082"/>
    </source>
</evidence>
<gene>
    <name evidence="15" type="ORF">Rsub_10901</name>
</gene>
<keyword evidence="16" id="KW-1185">Reference proteome</keyword>
<evidence type="ECO:0000313" key="15">
    <source>
        <dbReference type="EMBL" id="GBF97737.1"/>
    </source>
</evidence>
<keyword evidence="12" id="KW-0012">Acyltransferase</keyword>
<evidence type="ECO:0000256" key="7">
    <source>
        <dbReference type="ARBA" id="ARBA00022989"/>
    </source>
</evidence>
<evidence type="ECO:0000256" key="9">
    <source>
        <dbReference type="ARBA" id="ARBA00023136"/>
    </source>
</evidence>
<keyword evidence="10" id="KW-0594">Phospholipid biosynthesis</keyword>
<dbReference type="FunCoup" id="A0A2V0PK88">
    <property type="interactions" value="229"/>
</dbReference>